<dbReference type="OrthoDB" id="1699231at2759"/>
<feature type="transmembrane region" description="Helical" evidence="9">
    <location>
        <begin position="85"/>
        <end position="104"/>
    </location>
</feature>
<proteinExistence type="inferred from homology"/>
<feature type="domain" description="Sodium/calcium exchanger membrane region" evidence="10">
    <location>
        <begin position="112"/>
        <end position="285"/>
    </location>
</feature>
<evidence type="ECO:0000256" key="9">
    <source>
        <dbReference type="SAM" id="Phobius"/>
    </source>
</evidence>
<evidence type="ECO:0000256" key="4">
    <source>
        <dbReference type="ARBA" id="ARBA00022692"/>
    </source>
</evidence>
<keyword evidence="4 9" id="KW-0812">Transmembrane</keyword>
<feature type="domain" description="Sodium/calcium exchanger membrane region" evidence="10">
    <location>
        <begin position="542"/>
        <end position="685"/>
    </location>
</feature>
<feature type="transmembrane region" description="Helical" evidence="9">
    <location>
        <begin position="110"/>
        <end position="132"/>
    </location>
</feature>
<feature type="transmembrane region" description="Helical" evidence="9">
    <location>
        <begin position="144"/>
        <end position="164"/>
    </location>
</feature>
<evidence type="ECO:0000256" key="3">
    <source>
        <dbReference type="ARBA" id="ARBA00022448"/>
    </source>
</evidence>
<name>A0A0F4YRC2_RASE3</name>
<comment type="similarity">
    <text evidence="2">Belongs to the Ca(2+):cation antiporter (CaCA) (TC 2.A.19) family.</text>
</comment>
<dbReference type="EMBL" id="LASV01000261">
    <property type="protein sequence ID" value="KKA20406.1"/>
    <property type="molecule type" value="Genomic_DNA"/>
</dbReference>
<feature type="region of interest" description="Disordered" evidence="8">
    <location>
        <begin position="308"/>
        <end position="462"/>
    </location>
</feature>
<dbReference type="GO" id="GO:0015369">
    <property type="term" value="F:calcium:proton antiporter activity"/>
    <property type="evidence" value="ECO:0007669"/>
    <property type="project" value="TreeGrafter"/>
</dbReference>
<keyword evidence="5 9" id="KW-1133">Transmembrane helix</keyword>
<keyword evidence="3" id="KW-0813">Transport</keyword>
<dbReference type="Proteomes" id="UP000053958">
    <property type="component" value="Unassembled WGS sequence"/>
</dbReference>
<gene>
    <name evidence="11" type="ORF">T310_5568</name>
</gene>
<protein>
    <submittedName>
        <fullName evidence="11">Sodium/calcium transporter</fullName>
    </submittedName>
</protein>
<dbReference type="InterPro" id="IPR004713">
    <property type="entry name" value="CaH_exchang"/>
</dbReference>
<evidence type="ECO:0000256" key="8">
    <source>
        <dbReference type="SAM" id="MobiDB-lite"/>
    </source>
</evidence>
<feature type="compositionally biased region" description="Basic and acidic residues" evidence="8">
    <location>
        <begin position="443"/>
        <end position="454"/>
    </location>
</feature>
<evidence type="ECO:0000313" key="11">
    <source>
        <dbReference type="EMBL" id="KKA20406.1"/>
    </source>
</evidence>
<feature type="compositionally biased region" description="Polar residues" evidence="8">
    <location>
        <begin position="37"/>
        <end position="48"/>
    </location>
</feature>
<dbReference type="Gene3D" id="1.20.1420.30">
    <property type="entry name" value="NCX, central ion-binding region"/>
    <property type="match status" value="2"/>
</dbReference>
<feature type="transmembrane region" description="Helical" evidence="9">
    <location>
        <begin position="667"/>
        <end position="687"/>
    </location>
</feature>
<feature type="transmembrane region" description="Helical" evidence="9">
    <location>
        <begin position="639"/>
        <end position="660"/>
    </location>
</feature>
<feature type="compositionally biased region" description="Basic and acidic residues" evidence="8">
    <location>
        <begin position="24"/>
        <end position="34"/>
    </location>
</feature>
<organism evidence="11 12">
    <name type="scientific">Rasamsonia emersonii (strain ATCC 16479 / CBS 393.64 / IMI 116815)</name>
    <dbReference type="NCBI Taxonomy" id="1408163"/>
    <lineage>
        <taxon>Eukaryota</taxon>
        <taxon>Fungi</taxon>
        <taxon>Dikarya</taxon>
        <taxon>Ascomycota</taxon>
        <taxon>Pezizomycotina</taxon>
        <taxon>Eurotiomycetes</taxon>
        <taxon>Eurotiomycetidae</taxon>
        <taxon>Eurotiales</taxon>
        <taxon>Trichocomaceae</taxon>
        <taxon>Rasamsonia</taxon>
    </lineage>
</organism>
<evidence type="ECO:0000259" key="10">
    <source>
        <dbReference type="Pfam" id="PF01699"/>
    </source>
</evidence>
<evidence type="ECO:0000256" key="5">
    <source>
        <dbReference type="ARBA" id="ARBA00022989"/>
    </source>
</evidence>
<dbReference type="AlphaFoldDB" id="A0A0F4YRC2"/>
<keyword evidence="6" id="KW-0406">Ion transport</keyword>
<feature type="compositionally biased region" description="Basic residues" evidence="8">
    <location>
        <begin position="408"/>
        <end position="420"/>
    </location>
</feature>
<dbReference type="RefSeq" id="XP_013327018.1">
    <property type="nucleotide sequence ID" value="XM_013471564.1"/>
</dbReference>
<dbReference type="PANTHER" id="PTHR31503">
    <property type="entry name" value="VACUOLAR CALCIUM ION TRANSPORTER"/>
    <property type="match status" value="1"/>
</dbReference>
<feature type="transmembrane region" description="Helical" evidence="9">
    <location>
        <begin position="567"/>
        <end position="586"/>
    </location>
</feature>
<comment type="caution">
    <text evidence="11">The sequence shown here is derived from an EMBL/GenBank/DDBJ whole genome shotgun (WGS) entry which is preliminary data.</text>
</comment>
<dbReference type="GO" id="GO:0000329">
    <property type="term" value="C:fungal-type vacuole membrane"/>
    <property type="evidence" value="ECO:0007669"/>
    <property type="project" value="TreeGrafter"/>
</dbReference>
<dbReference type="InterPro" id="IPR004837">
    <property type="entry name" value="NaCa_Exmemb"/>
</dbReference>
<sequence>MHRIRSWAKAHASNRDVAAPPADNARRDQDDEKAPATQRNTDLTQDNPGASADPGGAKGTEGSPNALTRTKDGIIRCFVKHTKDAVCYSWVNVLLVFVPVGIAAEAVHLSPAVIFAMNAVAIVPLAGLLSHATESVASRLGDTVGALLNVTFGNAVELIIFVVLTDFEQHNEIRIVQASLLGSILANLLLILGMAFLLGGLRFQEQHRHPDECMPSQSECDQFTSAGKPCNMKYPRQFTSSWLQQTAFHASWSNNDTADKYTLKISRGTSVVLLLVYVLYILFQLKSHAYLYASIPQQIVDEESHPGILADVMGGSSGSDSSSSGDDTDDSSTSWTTAKRLKRAINKRRRRRSSTSSETSSTESPDSDKGKSALPASEGGDEADHDADNKPRARDFGMQPSGSTSPRPSRKANRSVKTKRPQTASAVNVIEQPPSASAPQSPAKRDDLPEESGKRKSPLALRPLIPSLLSNTVFSSQNPPTSSGGAVPMRRTQSLPARMTPGPRVGNAVQYARTAARIRPTSADNRAVPDTPPEPEMSRTAAVVMLLLSTGLVAVCAEFLVDNIPEMIASSAVSQAFIGLIVLPIVGNAAEHVTAVTMATKNKMDLAIGVSVGSSIQIAIFVTPLVVIIGWFLNKDMTLYFTLFETVSLFVTAFVVNYLVLDGRSNYLEGALLIAAYTIIAVAAFFYPDGTDASDLGGSGME</sequence>
<feature type="region of interest" description="Disordered" evidence="8">
    <location>
        <begin position="1"/>
        <end position="65"/>
    </location>
</feature>
<evidence type="ECO:0000256" key="7">
    <source>
        <dbReference type="ARBA" id="ARBA00023136"/>
    </source>
</evidence>
<keyword evidence="12" id="KW-1185">Reference proteome</keyword>
<reference evidence="11 12" key="1">
    <citation type="submission" date="2015-04" db="EMBL/GenBank/DDBJ databases">
        <authorList>
            <person name="Heijne W.H."/>
            <person name="Fedorova N.D."/>
            <person name="Nierman W.C."/>
            <person name="Vollebregt A.W."/>
            <person name="Zhao Z."/>
            <person name="Wu L."/>
            <person name="Kumar M."/>
            <person name="Stam H."/>
            <person name="van den Berg M.A."/>
            <person name="Pel H.J."/>
        </authorList>
    </citation>
    <scope>NUCLEOTIDE SEQUENCE [LARGE SCALE GENOMIC DNA]</scope>
    <source>
        <strain evidence="11 12">CBS 393.64</strain>
    </source>
</reference>
<feature type="compositionally biased region" description="Basic and acidic residues" evidence="8">
    <location>
        <begin position="386"/>
        <end position="395"/>
    </location>
</feature>
<feature type="compositionally biased region" description="Low complexity" evidence="8">
    <location>
        <begin position="354"/>
        <end position="364"/>
    </location>
</feature>
<dbReference type="STRING" id="1408163.A0A0F4YRC2"/>
<keyword evidence="7 9" id="KW-0472">Membrane</keyword>
<dbReference type="InterPro" id="IPR044880">
    <property type="entry name" value="NCX_ion-bd_dom_sf"/>
</dbReference>
<dbReference type="PANTHER" id="PTHR31503:SF18">
    <property type="entry name" value="CA(2+)_H(+) EXCHANGER, PUTATIVE (EUROFUNG)-RELATED"/>
    <property type="match status" value="1"/>
</dbReference>
<evidence type="ECO:0000256" key="6">
    <source>
        <dbReference type="ARBA" id="ARBA00023065"/>
    </source>
</evidence>
<dbReference type="GO" id="GO:0012505">
    <property type="term" value="C:endomembrane system"/>
    <property type="evidence" value="ECO:0007669"/>
    <property type="project" value="UniProtKB-SubCell"/>
</dbReference>
<dbReference type="GO" id="GO:0006874">
    <property type="term" value="P:intracellular calcium ion homeostasis"/>
    <property type="evidence" value="ECO:0007669"/>
    <property type="project" value="TreeGrafter"/>
</dbReference>
<feature type="compositionally biased region" description="Low complexity" evidence="8">
    <location>
        <begin position="432"/>
        <end position="442"/>
    </location>
</feature>
<dbReference type="FunFam" id="1.20.1420.30:FF:000011">
    <property type="entry name" value="Vacuolar calcium ion transporter"/>
    <property type="match status" value="1"/>
</dbReference>
<feature type="transmembrane region" description="Helical" evidence="9">
    <location>
        <begin position="176"/>
        <end position="198"/>
    </location>
</feature>
<feature type="compositionally biased region" description="Basic residues" evidence="8">
    <location>
        <begin position="339"/>
        <end position="353"/>
    </location>
</feature>
<dbReference type="Pfam" id="PF01699">
    <property type="entry name" value="Na_Ca_ex"/>
    <property type="match status" value="2"/>
</dbReference>
<accession>A0A0F4YRC2</accession>
<comment type="subcellular location">
    <subcellularLocation>
        <location evidence="1">Endomembrane system</location>
        <topology evidence="1">Multi-pass membrane protein</topology>
    </subcellularLocation>
</comment>
<dbReference type="GeneID" id="25317912"/>
<feature type="transmembrane region" description="Helical" evidence="9">
    <location>
        <begin position="606"/>
        <end position="633"/>
    </location>
</feature>
<evidence type="ECO:0000313" key="12">
    <source>
        <dbReference type="Proteomes" id="UP000053958"/>
    </source>
</evidence>
<evidence type="ECO:0000256" key="1">
    <source>
        <dbReference type="ARBA" id="ARBA00004127"/>
    </source>
</evidence>
<evidence type="ECO:0000256" key="2">
    <source>
        <dbReference type="ARBA" id="ARBA00008170"/>
    </source>
</evidence>